<dbReference type="EMBL" id="SGJD01003972">
    <property type="protein sequence ID" value="KAB0392224.1"/>
    <property type="molecule type" value="Genomic_DNA"/>
</dbReference>
<accession>A0A643BWE3</accession>
<dbReference type="OrthoDB" id="6268344at2759"/>
<keyword evidence="2" id="KW-1185">Reference proteome</keyword>
<evidence type="ECO:0000313" key="1">
    <source>
        <dbReference type="EMBL" id="KAB0392224.1"/>
    </source>
</evidence>
<reference evidence="1 2" key="1">
    <citation type="journal article" date="2019" name="PLoS ONE">
        <title>Genomic analyses reveal an absence of contemporary introgressive admixture between fin whales and blue whales, despite known hybrids.</title>
        <authorList>
            <person name="Westbury M.V."/>
            <person name="Petersen B."/>
            <person name="Lorenzen E.D."/>
        </authorList>
    </citation>
    <scope>NUCLEOTIDE SEQUENCE [LARGE SCALE GENOMIC DNA]</scope>
    <source>
        <strain evidence="1">FinWhale-01</strain>
    </source>
</reference>
<proteinExistence type="predicted"/>
<protein>
    <submittedName>
        <fullName evidence="1">Uncharacterized protein</fullName>
    </submittedName>
</protein>
<name>A0A643BWE3_BALPH</name>
<comment type="caution">
    <text evidence="1">The sequence shown here is derived from an EMBL/GenBank/DDBJ whole genome shotgun (WGS) entry which is preliminary data.</text>
</comment>
<organism evidence="1 2">
    <name type="scientific">Balaenoptera physalus</name>
    <name type="common">Fin whale</name>
    <name type="synonym">Balaena physalus</name>
    <dbReference type="NCBI Taxonomy" id="9770"/>
    <lineage>
        <taxon>Eukaryota</taxon>
        <taxon>Metazoa</taxon>
        <taxon>Chordata</taxon>
        <taxon>Craniata</taxon>
        <taxon>Vertebrata</taxon>
        <taxon>Euteleostomi</taxon>
        <taxon>Mammalia</taxon>
        <taxon>Eutheria</taxon>
        <taxon>Laurasiatheria</taxon>
        <taxon>Artiodactyla</taxon>
        <taxon>Whippomorpha</taxon>
        <taxon>Cetacea</taxon>
        <taxon>Mysticeti</taxon>
        <taxon>Balaenopteridae</taxon>
        <taxon>Balaenoptera</taxon>
    </lineage>
</organism>
<dbReference type="AlphaFoldDB" id="A0A643BWE3"/>
<evidence type="ECO:0000313" key="2">
    <source>
        <dbReference type="Proteomes" id="UP000437017"/>
    </source>
</evidence>
<sequence length="79" mass="9308">MLVLSQERAERIRWKDPLASHPSFHFRCHQMDDFGPAKNLMTMCFTYYHIGETRGAAYVEGRPVTLQRHVKWGFLKAKL</sequence>
<dbReference type="Proteomes" id="UP000437017">
    <property type="component" value="Unassembled WGS sequence"/>
</dbReference>
<gene>
    <name evidence="1" type="ORF">E2I00_019406</name>
</gene>